<sequence>MFLFAHKTSTPISTYKDSYRVPCLTKESYSEPSLKAWTDQLPLSKGLTVPRLDNQVDQAHLEKMVKNAVQEYTYKNSIEPTAYRPYKYWVTREEALKVVFSYILPDWCERLSYILELPTLGEGSKVALGWQLLEDHAQRLNGMSSHNVSFSPVTGSDVIKARGGLCVVMRCDDVASS</sequence>
<evidence type="ECO:0000313" key="2">
    <source>
        <dbReference type="Proteomes" id="UP000827872"/>
    </source>
</evidence>
<proteinExistence type="predicted"/>
<accession>A0ACB8EPG9</accession>
<comment type="caution">
    <text evidence="1">The sequence shown here is derived from an EMBL/GenBank/DDBJ whole genome shotgun (WGS) entry which is preliminary data.</text>
</comment>
<gene>
    <name evidence="1" type="ORF">K3G42_001170</name>
</gene>
<keyword evidence="2" id="KW-1185">Reference proteome</keyword>
<protein>
    <submittedName>
        <fullName evidence="1">Uncharacterized protein</fullName>
    </submittedName>
</protein>
<organism evidence="1 2">
    <name type="scientific">Sphaerodactylus townsendi</name>
    <dbReference type="NCBI Taxonomy" id="933632"/>
    <lineage>
        <taxon>Eukaryota</taxon>
        <taxon>Metazoa</taxon>
        <taxon>Chordata</taxon>
        <taxon>Craniata</taxon>
        <taxon>Vertebrata</taxon>
        <taxon>Euteleostomi</taxon>
        <taxon>Lepidosauria</taxon>
        <taxon>Squamata</taxon>
        <taxon>Bifurcata</taxon>
        <taxon>Gekkota</taxon>
        <taxon>Sphaerodactylidae</taxon>
        <taxon>Sphaerodactylus</taxon>
    </lineage>
</organism>
<evidence type="ECO:0000313" key="1">
    <source>
        <dbReference type="EMBL" id="KAH7994280.1"/>
    </source>
</evidence>
<dbReference type="EMBL" id="CM037620">
    <property type="protein sequence ID" value="KAH7994280.1"/>
    <property type="molecule type" value="Genomic_DNA"/>
</dbReference>
<name>A0ACB8EPG9_9SAUR</name>
<reference evidence="1" key="1">
    <citation type="submission" date="2021-08" db="EMBL/GenBank/DDBJ databases">
        <title>The first chromosome-level gecko genome reveals the dynamic sex chromosomes of Neotropical dwarf geckos (Sphaerodactylidae: Sphaerodactylus).</title>
        <authorList>
            <person name="Pinto B.J."/>
            <person name="Keating S.E."/>
            <person name="Gamble T."/>
        </authorList>
    </citation>
    <scope>NUCLEOTIDE SEQUENCE</scope>
    <source>
        <strain evidence="1">TG3544</strain>
    </source>
</reference>
<dbReference type="Proteomes" id="UP000827872">
    <property type="component" value="Linkage Group LG07"/>
</dbReference>